<dbReference type="InterPro" id="IPR013159">
    <property type="entry name" value="DnaA_C"/>
</dbReference>
<sequence length="318" mass="36583">MARPLRIEYEGAWYHVMNRGAGRRVTFPDGDAYQRFLDTLAETVDRFRIEVHAYCLMPNHYHLLLRTPFANLGRAMRHLDGVYTQRYNRVAGTDGPLFRGRYKAILVESDAYLLTVSRYIHRNPIDCLTPLTAELEGWRWSSYPEYIGARPSAPWISTSEILAAMGRNDTPARYQRFVAMGVEQEIAEFYASARRPPVLGSDQFKERMLALARPADEVPVTERRRWRTMDEVLQAVADDAGIRIDDLTARRGRPPHRSRPFAMWLCRQEAGASLQEIGERFGGLHYSAVTQAIRRLREALGAEALKRKRETVMSRLDP</sequence>
<dbReference type="GO" id="GO:0006313">
    <property type="term" value="P:DNA transposition"/>
    <property type="evidence" value="ECO:0007669"/>
    <property type="project" value="InterPro"/>
</dbReference>
<evidence type="ECO:0000313" key="4">
    <source>
        <dbReference type="Proteomes" id="UP000245474"/>
    </source>
</evidence>
<dbReference type="EMBL" id="QFFI01000042">
    <property type="protein sequence ID" value="PWG61261.1"/>
    <property type="molecule type" value="Genomic_DNA"/>
</dbReference>
<dbReference type="Pfam" id="PF08299">
    <property type="entry name" value="Bac_DnaA_C"/>
    <property type="match status" value="1"/>
</dbReference>
<gene>
    <name evidence="3" type="ORF">DEM34_17480</name>
</gene>
<evidence type="ECO:0000259" key="2">
    <source>
        <dbReference type="SMART" id="SM01321"/>
    </source>
</evidence>
<proteinExistence type="predicted"/>
<dbReference type="GO" id="GO:0006275">
    <property type="term" value="P:regulation of DNA replication"/>
    <property type="evidence" value="ECO:0007669"/>
    <property type="project" value="InterPro"/>
</dbReference>
<dbReference type="GO" id="GO:0043565">
    <property type="term" value="F:sequence-specific DNA binding"/>
    <property type="evidence" value="ECO:0007669"/>
    <property type="project" value="InterPro"/>
</dbReference>
<feature type="domain" description="Chromosomal replication initiator DnaA C-terminal" evidence="1">
    <location>
        <begin position="228"/>
        <end position="296"/>
    </location>
</feature>
<dbReference type="InterPro" id="IPR010921">
    <property type="entry name" value="Trp_repressor/repl_initiator"/>
</dbReference>
<dbReference type="Gene3D" id="3.30.70.1290">
    <property type="entry name" value="Transposase IS200-like"/>
    <property type="match status" value="1"/>
</dbReference>
<dbReference type="AlphaFoldDB" id="A0A2U2MWN3"/>
<dbReference type="OrthoDB" id="9814067at2"/>
<dbReference type="InterPro" id="IPR002686">
    <property type="entry name" value="Transposase_17"/>
</dbReference>
<protein>
    <recommendedName>
        <fullName evidence="5">Transposase</fullName>
    </recommendedName>
</protein>
<organism evidence="3 4">
    <name type="scientific">Sediminicurvatus halobius</name>
    <dbReference type="NCBI Taxonomy" id="2182432"/>
    <lineage>
        <taxon>Bacteria</taxon>
        <taxon>Pseudomonadati</taxon>
        <taxon>Pseudomonadota</taxon>
        <taxon>Gammaproteobacteria</taxon>
        <taxon>Chromatiales</taxon>
        <taxon>Ectothiorhodospiraceae</taxon>
        <taxon>Sediminicurvatus</taxon>
    </lineage>
</organism>
<reference evidence="3 4" key="1">
    <citation type="submission" date="2018-05" db="EMBL/GenBank/DDBJ databases">
        <title>Spiribacter halobius sp. nov., a moderately halophilic bacterium isolated from marine solar saltern.</title>
        <authorList>
            <person name="Zheng W.-S."/>
            <person name="Lu D.-C."/>
            <person name="Du Z.-J."/>
        </authorList>
    </citation>
    <scope>NUCLEOTIDE SEQUENCE [LARGE SCALE GENOMIC DNA]</scope>
    <source>
        <strain evidence="3 4">E85</strain>
    </source>
</reference>
<dbReference type="PANTHER" id="PTHR34322:SF2">
    <property type="entry name" value="TRANSPOSASE IS200-LIKE DOMAIN-CONTAINING PROTEIN"/>
    <property type="match status" value="1"/>
</dbReference>
<dbReference type="SUPFAM" id="SSF48295">
    <property type="entry name" value="TrpR-like"/>
    <property type="match status" value="1"/>
</dbReference>
<dbReference type="SMART" id="SM00760">
    <property type="entry name" value="Bac_DnaA_C"/>
    <property type="match status" value="1"/>
</dbReference>
<dbReference type="GO" id="GO:0004803">
    <property type="term" value="F:transposase activity"/>
    <property type="evidence" value="ECO:0007669"/>
    <property type="project" value="InterPro"/>
</dbReference>
<evidence type="ECO:0000259" key="1">
    <source>
        <dbReference type="SMART" id="SM00760"/>
    </source>
</evidence>
<feature type="domain" description="Transposase IS200-like" evidence="2">
    <location>
        <begin position="9"/>
        <end position="123"/>
    </location>
</feature>
<dbReference type="SMART" id="SM01321">
    <property type="entry name" value="Y1_Tnp"/>
    <property type="match status" value="1"/>
</dbReference>
<keyword evidence="4" id="KW-1185">Reference proteome</keyword>
<dbReference type="RefSeq" id="WP_109680115.1">
    <property type="nucleotide sequence ID" value="NZ_CP086615.1"/>
</dbReference>
<dbReference type="CDD" id="cd06571">
    <property type="entry name" value="Bac_DnaA_C"/>
    <property type="match status" value="1"/>
</dbReference>
<dbReference type="GO" id="GO:0006270">
    <property type="term" value="P:DNA replication initiation"/>
    <property type="evidence" value="ECO:0007669"/>
    <property type="project" value="InterPro"/>
</dbReference>
<dbReference type="InterPro" id="IPR036515">
    <property type="entry name" value="Transposase_17_sf"/>
</dbReference>
<evidence type="ECO:0000313" key="3">
    <source>
        <dbReference type="EMBL" id="PWG61261.1"/>
    </source>
</evidence>
<evidence type="ECO:0008006" key="5">
    <source>
        <dbReference type="Google" id="ProtNLM"/>
    </source>
</evidence>
<name>A0A2U2MWN3_9GAMM</name>
<dbReference type="Pfam" id="PF01797">
    <property type="entry name" value="Y1_Tnp"/>
    <property type="match status" value="1"/>
</dbReference>
<dbReference type="GO" id="GO:0005524">
    <property type="term" value="F:ATP binding"/>
    <property type="evidence" value="ECO:0007669"/>
    <property type="project" value="InterPro"/>
</dbReference>
<dbReference type="SUPFAM" id="SSF143422">
    <property type="entry name" value="Transposase IS200-like"/>
    <property type="match status" value="1"/>
</dbReference>
<accession>A0A2U2MWN3</accession>
<comment type="caution">
    <text evidence="3">The sequence shown here is derived from an EMBL/GenBank/DDBJ whole genome shotgun (WGS) entry which is preliminary data.</text>
</comment>
<dbReference type="Proteomes" id="UP000245474">
    <property type="component" value="Unassembled WGS sequence"/>
</dbReference>
<dbReference type="Gene3D" id="1.10.1750.10">
    <property type="match status" value="1"/>
</dbReference>
<dbReference type="PANTHER" id="PTHR34322">
    <property type="entry name" value="TRANSPOSASE, Y1_TNP DOMAIN-CONTAINING"/>
    <property type="match status" value="1"/>
</dbReference>